<dbReference type="InterPro" id="IPR050641">
    <property type="entry name" value="RIFMO-like"/>
</dbReference>
<dbReference type="InterPro" id="IPR002938">
    <property type="entry name" value="FAD-bd"/>
</dbReference>
<evidence type="ECO:0000313" key="6">
    <source>
        <dbReference type="Proteomes" id="UP001217485"/>
    </source>
</evidence>
<keyword evidence="2" id="KW-0285">Flavoprotein</keyword>
<keyword evidence="5" id="KW-0503">Monooxygenase</keyword>
<proteinExistence type="predicted"/>
<dbReference type="Gene3D" id="3.30.70.2450">
    <property type="match status" value="1"/>
</dbReference>
<comment type="caution">
    <text evidence="5">The sequence shown here is derived from an EMBL/GenBank/DDBJ whole genome shotgun (WGS) entry which is preliminary data.</text>
</comment>
<protein>
    <submittedName>
        <fullName evidence="5">FAD-dependent monooxygenase</fullName>
    </submittedName>
</protein>
<dbReference type="Gene3D" id="3.40.30.120">
    <property type="match status" value="1"/>
</dbReference>
<dbReference type="SUPFAM" id="SSF51905">
    <property type="entry name" value="FAD/NAD(P)-binding domain"/>
    <property type="match status" value="1"/>
</dbReference>
<dbReference type="PRINTS" id="PR00420">
    <property type="entry name" value="RNGMNOXGNASE"/>
</dbReference>
<dbReference type="PANTHER" id="PTHR43004">
    <property type="entry name" value="TRK SYSTEM POTASSIUM UPTAKE PROTEIN"/>
    <property type="match status" value="1"/>
</dbReference>
<evidence type="ECO:0000256" key="3">
    <source>
        <dbReference type="ARBA" id="ARBA00022827"/>
    </source>
</evidence>
<feature type="domain" description="FAD-binding" evidence="4">
    <location>
        <begin position="3"/>
        <end position="345"/>
    </location>
</feature>
<keyword evidence="6" id="KW-1185">Reference proteome</keyword>
<dbReference type="PANTHER" id="PTHR43004:SF19">
    <property type="entry name" value="BINDING MONOOXYGENASE, PUTATIVE (JCVI)-RELATED"/>
    <property type="match status" value="1"/>
</dbReference>
<dbReference type="InterPro" id="IPR036188">
    <property type="entry name" value="FAD/NAD-bd_sf"/>
</dbReference>
<dbReference type="Pfam" id="PF21274">
    <property type="entry name" value="Rng_hyd_C"/>
    <property type="match status" value="1"/>
</dbReference>
<gene>
    <name evidence="5" type="ORF">POL72_05075</name>
</gene>
<reference evidence="5 6" key="1">
    <citation type="submission" date="2023-01" db="EMBL/GenBank/DDBJ databases">
        <title>Minimal conservation of predation-associated metabolite biosynthetic gene clusters underscores biosynthetic potential of Myxococcota including descriptions for ten novel species: Archangium lansinium sp. nov., Myxococcus landrumus sp. nov., Nannocystis bai.</title>
        <authorList>
            <person name="Ahearne A."/>
            <person name="Stevens C."/>
            <person name="Dowd S."/>
        </authorList>
    </citation>
    <scope>NUCLEOTIDE SEQUENCE [LARGE SCALE GENOMIC DNA]</scope>
    <source>
        <strain evidence="5 6">WIWO2</strain>
    </source>
</reference>
<dbReference type="Pfam" id="PF01494">
    <property type="entry name" value="FAD_binding_3"/>
    <property type="match status" value="1"/>
</dbReference>
<organism evidence="5 6">
    <name type="scientific">Sorangium atrum</name>
    <dbReference type="NCBI Taxonomy" id="2995308"/>
    <lineage>
        <taxon>Bacteria</taxon>
        <taxon>Pseudomonadati</taxon>
        <taxon>Myxococcota</taxon>
        <taxon>Polyangia</taxon>
        <taxon>Polyangiales</taxon>
        <taxon>Polyangiaceae</taxon>
        <taxon>Sorangium</taxon>
    </lineage>
</organism>
<dbReference type="GO" id="GO:0004497">
    <property type="term" value="F:monooxygenase activity"/>
    <property type="evidence" value="ECO:0007669"/>
    <property type="project" value="UniProtKB-KW"/>
</dbReference>
<name>A0ABT5BTQ7_9BACT</name>
<dbReference type="Gene3D" id="3.50.50.60">
    <property type="entry name" value="FAD/NAD(P)-binding domain"/>
    <property type="match status" value="1"/>
</dbReference>
<accession>A0ABT5BTQ7</accession>
<dbReference type="EMBL" id="JAQNDK010000001">
    <property type="protein sequence ID" value="MDC0677103.1"/>
    <property type="molecule type" value="Genomic_DNA"/>
</dbReference>
<evidence type="ECO:0000313" key="5">
    <source>
        <dbReference type="EMBL" id="MDC0677103.1"/>
    </source>
</evidence>
<keyword evidence="3" id="KW-0274">FAD</keyword>
<evidence type="ECO:0000259" key="4">
    <source>
        <dbReference type="Pfam" id="PF01494"/>
    </source>
</evidence>
<evidence type="ECO:0000256" key="2">
    <source>
        <dbReference type="ARBA" id="ARBA00022630"/>
    </source>
</evidence>
<keyword evidence="5" id="KW-0560">Oxidoreductase</keyword>
<evidence type="ECO:0000256" key="1">
    <source>
        <dbReference type="ARBA" id="ARBA00001974"/>
    </source>
</evidence>
<dbReference type="RefSeq" id="WP_272093873.1">
    <property type="nucleotide sequence ID" value="NZ_JAQNDK010000001.1"/>
</dbReference>
<sequence>MNVDVVIVGGGPTGLMLACELRLAGVRPVVLERLPEPTGLSKALGLGGRAVEILDHRGLLDRFRAEQSAAEMTRFVHFGGIPLALGGDDARVSRRFLSIHQARIEALLEERARELTTEIRRGHELIGLDQDGEGATVAVRGPDGGYPLRARFVVGCDGGRSAVRKLSGIGFPGLPPSRLLRLADVTLAEGATEDGHLVLSGGRRVRFGLGGIALVPLGAGVFRVVTSEPYPQDFDRDAPMTLDELQASVRAALGEDLPVREVRWLSRFTDASRQADTYRAGRVLLVGDAAHIHLPAGGPGLTTGLQDAVNLGWKLAAEVRGWAPSGLLDTYHAERHPEGKRVIMHTRAQGALMMRDERVAALRELVGELLKHEESLRYVVEMLDAADVRYEMPTEPGEQHPLLGRWAPDVPLTTQKGETRVAQLMHGARGVLLDLTGGAALGGVAAPWGDRVDVVSARCAALPRPAEAMLIRPDGYVAWAAAAGEPEASAHRRLRRALTAWFGAACGSSVAA</sequence>
<comment type="cofactor">
    <cofactor evidence="1">
        <name>FAD</name>
        <dbReference type="ChEBI" id="CHEBI:57692"/>
    </cofactor>
</comment>
<dbReference type="Proteomes" id="UP001217485">
    <property type="component" value="Unassembled WGS sequence"/>
</dbReference>